<proteinExistence type="predicted"/>
<dbReference type="NCBIfam" id="TIGR03180">
    <property type="entry name" value="UraD_2"/>
    <property type="match status" value="1"/>
</dbReference>
<feature type="domain" description="Oxo-4-hydroxy-4-carboxy-5-ureidoimidazoline decarboxylase" evidence="7">
    <location>
        <begin position="7"/>
        <end position="160"/>
    </location>
</feature>
<evidence type="ECO:0000256" key="4">
    <source>
        <dbReference type="ARBA" id="ARBA00022631"/>
    </source>
</evidence>
<gene>
    <name evidence="8" type="ORF">GTPT_1296</name>
</gene>
<dbReference type="RefSeq" id="WP_025902324.1">
    <property type="nucleotide sequence ID" value="NZ_ATMJ01000045.1"/>
</dbReference>
<comment type="catalytic activity">
    <reaction evidence="1">
        <text>5-hydroxy-2-oxo-4-ureido-2,5-dihydro-1H-imidazole-5-carboxylate + H(+) = (S)-allantoin + CO2</text>
        <dbReference type="Rhea" id="RHEA:26301"/>
        <dbReference type="ChEBI" id="CHEBI:15378"/>
        <dbReference type="ChEBI" id="CHEBI:15678"/>
        <dbReference type="ChEBI" id="CHEBI:16526"/>
        <dbReference type="ChEBI" id="CHEBI:58639"/>
        <dbReference type="EC" id="4.1.1.97"/>
    </reaction>
</comment>
<dbReference type="NCBIfam" id="NF010372">
    <property type="entry name" value="PRK13798.1"/>
    <property type="match status" value="1"/>
</dbReference>
<evidence type="ECO:0000256" key="2">
    <source>
        <dbReference type="ARBA" id="ARBA00004754"/>
    </source>
</evidence>
<dbReference type="GO" id="GO:0019628">
    <property type="term" value="P:urate catabolic process"/>
    <property type="evidence" value="ECO:0007669"/>
    <property type="project" value="TreeGrafter"/>
</dbReference>
<comment type="pathway">
    <text evidence="2">Purine metabolism; urate degradation; (S)-allantoin from urate: step 3/3.</text>
</comment>
<dbReference type="eggNOG" id="COG3195">
    <property type="taxonomic scope" value="Bacteria"/>
</dbReference>
<dbReference type="SUPFAM" id="SSF158694">
    <property type="entry name" value="UraD-Like"/>
    <property type="match status" value="1"/>
</dbReference>
<dbReference type="OrthoDB" id="9800909at2"/>
<dbReference type="AlphaFoldDB" id="A0A085JJ54"/>
<dbReference type="InterPro" id="IPR018020">
    <property type="entry name" value="OHCU_decarboxylase"/>
</dbReference>
<dbReference type="InterPro" id="IPR017595">
    <property type="entry name" value="OHCU_decarboxylase-2"/>
</dbReference>
<accession>A0A085JJ54</accession>
<organism evidence="8 9">
    <name type="scientific">Tatumella ptyseos ATCC 33301</name>
    <dbReference type="NCBI Taxonomy" id="1005995"/>
    <lineage>
        <taxon>Bacteria</taxon>
        <taxon>Pseudomonadati</taxon>
        <taxon>Pseudomonadota</taxon>
        <taxon>Gammaproteobacteria</taxon>
        <taxon>Enterobacterales</taxon>
        <taxon>Erwiniaceae</taxon>
        <taxon>Tatumella</taxon>
    </lineage>
</organism>
<name>A0A085JJ54_9GAMM</name>
<keyword evidence="9" id="KW-1185">Reference proteome</keyword>
<evidence type="ECO:0000313" key="8">
    <source>
        <dbReference type="EMBL" id="KFD20500.1"/>
    </source>
</evidence>
<dbReference type="Proteomes" id="UP000028602">
    <property type="component" value="Unassembled WGS sequence"/>
</dbReference>
<protein>
    <recommendedName>
        <fullName evidence="3">2-oxo-4-hydroxy-4-carboxy-5-ureidoimidazoline decarboxylase</fullName>
        <ecNumber evidence="3">4.1.1.97</ecNumber>
    </recommendedName>
</protein>
<keyword evidence="5" id="KW-0210">Decarboxylase</keyword>
<dbReference type="PANTHER" id="PTHR43466:SF1">
    <property type="entry name" value="2-OXO-4-HYDROXY-4-CARBOXY-5-UREIDOIMIDAZOLINE DECARBOXYLASE-RELATED"/>
    <property type="match status" value="1"/>
</dbReference>
<dbReference type="GO" id="GO:0006144">
    <property type="term" value="P:purine nucleobase metabolic process"/>
    <property type="evidence" value="ECO:0007669"/>
    <property type="project" value="UniProtKB-KW"/>
</dbReference>
<dbReference type="PANTHER" id="PTHR43466">
    <property type="entry name" value="2-OXO-4-HYDROXY-4-CARBOXY-5-UREIDOIMIDAZOLINE DECARBOXYLASE-RELATED"/>
    <property type="match status" value="1"/>
</dbReference>
<evidence type="ECO:0000256" key="5">
    <source>
        <dbReference type="ARBA" id="ARBA00022793"/>
    </source>
</evidence>
<dbReference type="EC" id="4.1.1.97" evidence="3"/>
<evidence type="ECO:0000256" key="3">
    <source>
        <dbReference type="ARBA" id="ARBA00012257"/>
    </source>
</evidence>
<dbReference type="EMBL" id="JMPR01000021">
    <property type="protein sequence ID" value="KFD20500.1"/>
    <property type="molecule type" value="Genomic_DNA"/>
</dbReference>
<reference evidence="8 9" key="1">
    <citation type="submission" date="2014-05" db="EMBL/GenBank/DDBJ databases">
        <title>ATOL: Assembling a taxonomically balanced genome-scale reconstruction of the evolutionary history of the Enterobacteriaceae.</title>
        <authorList>
            <person name="Plunkett G.III."/>
            <person name="Neeno-Eckwall E.C."/>
            <person name="Glasner J.D."/>
            <person name="Perna N.T."/>
        </authorList>
    </citation>
    <scope>NUCLEOTIDE SEQUENCE [LARGE SCALE GENOMIC DNA]</scope>
    <source>
        <strain evidence="8 9">ATCC 33301</strain>
    </source>
</reference>
<dbReference type="Gene3D" id="1.10.3330.10">
    <property type="entry name" value="Oxo-4-hydroxy-4-carboxy-5-ureidoimidazoline decarboxylase"/>
    <property type="match status" value="1"/>
</dbReference>
<evidence type="ECO:0000259" key="7">
    <source>
        <dbReference type="Pfam" id="PF09349"/>
    </source>
</evidence>
<evidence type="ECO:0000256" key="1">
    <source>
        <dbReference type="ARBA" id="ARBA00001163"/>
    </source>
</evidence>
<keyword evidence="4" id="KW-0659">Purine metabolism</keyword>
<comment type="caution">
    <text evidence="8">The sequence shown here is derived from an EMBL/GenBank/DDBJ whole genome shotgun (WGS) entry which is preliminary data.</text>
</comment>
<dbReference type="Pfam" id="PF09349">
    <property type="entry name" value="OHCU_decarbox"/>
    <property type="match status" value="1"/>
</dbReference>
<dbReference type="InterPro" id="IPR036778">
    <property type="entry name" value="OHCU_decarboxylase_sf"/>
</dbReference>
<evidence type="ECO:0000313" key="9">
    <source>
        <dbReference type="Proteomes" id="UP000028602"/>
    </source>
</evidence>
<evidence type="ECO:0000256" key="6">
    <source>
        <dbReference type="ARBA" id="ARBA00023239"/>
    </source>
</evidence>
<dbReference type="GO" id="GO:0051997">
    <property type="term" value="F:2-oxo-4-hydroxy-4-carboxy-5-ureidoimidazoline decarboxylase activity"/>
    <property type="evidence" value="ECO:0007669"/>
    <property type="project" value="UniProtKB-EC"/>
</dbReference>
<sequence>MNIEQFNQLSPSEARAAIESCVAIPSWQQQLVAARPFLSVQQALDYADGLSRQWQQTELAQAFSAHPRIGERATGQQAHQQASRSEQAAVLTADSQVRQAMAEGNQAYEARFGRIFLIRAKGRTPQDILEQLRRRLHNDDSEELGETLAQLREITLLRLQEVLS</sequence>
<keyword evidence="6" id="KW-0456">Lyase</keyword>